<sequence>MTRGKDPLDPRAALRRAGGGNEPDITEEPADLLAELEEARNRVAKAEAEAEQRRVEVEAAEAREQALKDALKAARAAVISEREFGDMSRTLLADFEAHTKSKEAALQAELAAAKVAETARQEEAQGATKAAQEAQGRATAALQRAEKVEGAIRQVKAMSGIKGWLVRLLAGDVLPD</sequence>
<evidence type="ECO:0000313" key="3">
    <source>
        <dbReference type="EMBL" id="SIR56348.1"/>
    </source>
</evidence>
<keyword evidence="1" id="KW-0175">Coiled coil</keyword>
<organism evidence="3 4">
    <name type="scientific">Acidiphilium rubrum</name>
    <dbReference type="NCBI Taxonomy" id="526"/>
    <lineage>
        <taxon>Bacteria</taxon>
        <taxon>Pseudomonadati</taxon>
        <taxon>Pseudomonadota</taxon>
        <taxon>Alphaproteobacteria</taxon>
        <taxon>Acetobacterales</taxon>
        <taxon>Acidocellaceae</taxon>
        <taxon>Acidiphilium</taxon>
    </lineage>
</organism>
<keyword evidence="4" id="KW-1185">Reference proteome</keyword>
<gene>
    <name evidence="3" type="ORF">SAMN05421828_1567</name>
</gene>
<comment type="caution">
    <text evidence="3">The sequence shown here is derived from an EMBL/GenBank/DDBJ whole genome shotgun (WGS) entry which is preliminary data.</text>
</comment>
<dbReference type="Proteomes" id="UP000186308">
    <property type="component" value="Unassembled WGS sequence"/>
</dbReference>
<feature type="coiled-coil region" evidence="1">
    <location>
        <begin position="29"/>
        <end position="77"/>
    </location>
</feature>
<dbReference type="EMBL" id="FTNE01000056">
    <property type="protein sequence ID" value="SIR56348.1"/>
    <property type="molecule type" value="Genomic_DNA"/>
</dbReference>
<protein>
    <submittedName>
        <fullName evidence="3">Uncharacterized protein</fullName>
    </submittedName>
</protein>
<dbReference type="AlphaFoldDB" id="A0A8G2CP65"/>
<feature type="region of interest" description="Disordered" evidence="2">
    <location>
        <begin position="1"/>
        <end position="27"/>
    </location>
</feature>
<evidence type="ECO:0000313" key="4">
    <source>
        <dbReference type="Proteomes" id="UP000186308"/>
    </source>
</evidence>
<evidence type="ECO:0000256" key="1">
    <source>
        <dbReference type="SAM" id="Coils"/>
    </source>
</evidence>
<reference evidence="3 4" key="1">
    <citation type="submission" date="2017-01" db="EMBL/GenBank/DDBJ databases">
        <authorList>
            <person name="Varghese N."/>
            <person name="Submissions S."/>
        </authorList>
    </citation>
    <scope>NUCLEOTIDE SEQUENCE [LARGE SCALE GENOMIC DNA]</scope>
    <source>
        <strain evidence="3 4">ATCC 35905</strain>
    </source>
</reference>
<evidence type="ECO:0000256" key="2">
    <source>
        <dbReference type="SAM" id="MobiDB-lite"/>
    </source>
</evidence>
<proteinExistence type="predicted"/>
<accession>A0A8G2CP65</accession>
<name>A0A8G2CP65_ACIRU</name>